<dbReference type="SUPFAM" id="SSF52833">
    <property type="entry name" value="Thioredoxin-like"/>
    <property type="match status" value="1"/>
</dbReference>
<organism evidence="2">
    <name type="scientific">Cyprideis torosa</name>
    <dbReference type="NCBI Taxonomy" id="163714"/>
    <lineage>
        <taxon>Eukaryota</taxon>
        <taxon>Metazoa</taxon>
        <taxon>Ecdysozoa</taxon>
        <taxon>Arthropoda</taxon>
        <taxon>Crustacea</taxon>
        <taxon>Oligostraca</taxon>
        <taxon>Ostracoda</taxon>
        <taxon>Podocopa</taxon>
        <taxon>Podocopida</taxon>
        <taxon>Cytherocopina</taxon>
        <taxon>Cytheroidea</taxon>
        <taxon>Cytherideidae</taxon>
        <taxon>Cyprideis</taxon>
    </lineage>
</organism>
<dbReference type="Pfam" id="PF00085">
    <property type="entry name" value="Thioredoxin"/>
    <property type="match status" value="1"/>
</dbReference>
<proteinExistence type="inferred from homology"/>
<dbReference type="PROSITE" id="PS51352">
    <property type="entry name" value="THIOREDOXIN_2"/>
    <property type="match status" value="1"/>
</dbReference>
<dbReference type="GO" id="GO:0045454">
    <property type="term" value="P:cell redox homeostasis"/>
    <property type="evidence" value="ECO:0007669"/>
    <property type="project" value="TreeGrafter"/>
</dbReference>
<dbReference type="InterPro" id="IPR013766">
    <property type="entry name" value="Thioredoxin_domain"/>
</dbReference>
<dbReference type="CDD" id="cd02947">
    <property type="entry name" value="TRX_family"/>
    <property type="match status" value="1"/>
</dbReference>
<gene>
    <name evidence="2" type="ORF">CTOB1V02_LOCUS1500</name>
</gene>
<dbReference type="OrthoDB" id="19690at2759"/>
<dbReference type="InterPro" id="IPR036249">
    <property type="entry name" value="Thioredoxin-like_sf"/>
</dbReference>
<dbReference type="PANTHER" id="PTHR43601">
    <property type="entry name" value="THIOREDOXIN, MITOCHONDRIAL"/>
    <property type="match status" value="1"/>
</dbReference>
<protein>
    <submittedName>
        <fullName evidence="2">Uncharacterized protein</fullName>
    </submittedName>
</protein>
<accession>A0A7R8W747</accession>
<comment type="similarity">
    <text evidence="1">Belongs to the thioredoxin family.</text>
</comment>
<name>A0A7R8W747_9CRUS</name>
<evidence type="ECO:0000256" key="1">
    <source>
        <dbReference type="ARBA" id="ARBA00008987"/>
    </source>
</evidence>
<dbReference type="EMBL" id="OB660214">
    <property type="protein sequence ID" value="CAD7223516.1"/>
    <property type="molecule type" value="Genomic_DNA"/>
</dbReference>
<dbReference type="GO" id="GO:0005739">
    <property type="term" value="C:mitochondrion"/>
    <property type="evidence" value="ECO:0007669"/>
    <property type="project" value="TreeGrafter"/>
</dbReference>
<dbReference type="Gene3D" id="3.40.30.10">
    <property type="entry name" value="Glutaredoxin"/>
    <property type="match status" value="1"/>
</dbReference>
<dbReference type="PANTHER" id="PTHR43601:SF5">
    <property type="entry name" value="EG:132E8.3 PROTEIN"/>
    <property type="match status" value="1"/>
</dbReference>
<dbReference type="AlphaFoldDB" id="A0A7R8W747"/>
<sequence length="170" mass="18808">MLRHSRLVGTLRCLSTYRVLPERGKVMCGVMTRKINVSAVESSGKSGLDRQFNTSTAALKMVTFKDADEFGEVVFKSSDPVIINFHADWCQPCHVLTPKLTQVVGTAKHVKLCTINIEDFPEIAQEFEVQAIPAVVAVQAGRVVDKFIGLTDVNRIEAFVKGIDELKSTR</sequence>
<evidence type="ECO:0000313" key="2">
    <source>
        <dbReference type="EMBL" id="CAD7223516.1"/>
    </source>
</evidence>
<reference evidence="2" key="1">
    <citation type="submission" date="2020-11" db="EMBL/GenBank/DDBJ databases">
        <authorList>
            <person name="Tran Van P."/>
        </authorList>
    </citation>
    <scope>NUCLEOTIDE SEQUENCE</scope>
</reference>